<keyword evidence="2" id="KW-1185">Reference proteome</keyword>
<sequence>MPPRLPSGHRWPRVTGRNIHFGAKKQMLMESNLSLSTDSSLQEQAGQMNLSDIFTVISEQSTARPGCIIKLDNIGDATNNWQHTQFLHVFQEGLIQGEGGADRGERDVSIGC</sequence>
<proteinExistence type="predicted"/>
<dbReference type="AlphaFoldDB" id="A0A8J4YX47"/>
<organism evidence="1 2">
    <name type="scientific">Chionoecetes opilio</name>
    <name type="common">Atlantic snow crab</name>
    <name type="synonym">Cancer opilio</name>
    <dbReference type="NCBI Taxonomy" id="41210"/>
    <lineage>
        <taxon>Eukaryota</taxon>
        <taxon>Metazoa</taxon>
        <taxon>Ecdysozoa</taxon>
        <taxon>Arthropoda</taxon>
        <taxon>Crustacea</taxon>
        <taxon>Multicrustacea</taxon>
        <taxon>Malacostraca</taxon>
        <taxon>Eumalacostraca</taxon>
        <taxon>Eucarida</taxon>
        <taxon>Decapoda</taxon>
        <taxon>Pleocyemata</taxon>
        <taxon>Brachyura</taxon>
        <taxon>Eubrachyura</taxon>
        <taxon>Majoidea</taxon>
        <taxon>Majidae</taxon>
        <taxon>Chionoecetes</taxon>
    </lineage>
</organism>
<comment type="caution">
    <text evidence="1">The sequence shown here is derived from an EMBL/GenBank/DDBJ whole genome shotgun (WGS) entry which is preliminary data.</text>
</comment>
<dbReference type="EMBL" id="JACEEZ010001467">
    <property type="protein sequence ID" value="KAG0729179.1"/>
    <property type="molecule type" value="Genomic_DNA"/>
</dbReference>
<dbReference type="Proteomes" id="UP000770661">
    <property type="component" value="Unassembled WGS sequence"/>
</dbReference>
<gene>
    <name evidence="1" type="primary">Dmxl2_1</name>
    <name evidence="1" type="ORF">GWK47_030856</name>
</gene>
<reference evidence="1" key="1">
    <citation type="submission" date="2020-07" db="EMBL/GenBank/DDBJ databases">
        <title>The High-quality genome of the commercially important snow crab, Chionoecetes opilio.</title>
        <authorList>
            <person name="Jeong J.-H."/>
            <person name="Ryu S."/>
        </authorList>
    </citation>
    <scope>NUCLEOTIDE SEQUENCE</scope>
    <source>
        <strain evidence="1">MADBK_172401_WGS</strain>
        <tissue evidence="1">Digestive gland</tissue>
    </source>
</reference>
<protein>
    <submittedName>
        <fullName evidence="1">DmX-like protein 2</fullName>
    </submittedName>
</protein>
<evidence type="ECO:0000313" key="1">
    <source>
        <dbReference type="EMBL" id="KAG0729179.1"/>
    </source>
</evidence>
<name>A0A8J4YX47_CHIOP</name>
<dbReference type="OrthoDB" id="8300626at2759"/>
<evidence type="ECO:0000313" key="2">
    <source>
        <dbReference type="Proteomes" id="UP000770661"/>
    </source>
</evidence>
<accession>A0A8J4YX47</accession>